<accession>A6DGG8</accession>
<dbReference type="AlphaFoldDB" id="A6DGG8"/>
<feature type="signal peptide" evidence="1">
    <location>
        <begin position="1"/>
        <end position="18"/>
    </location>
</feature>
<protein>
    <submittedName>
        <fullName evidence="2">Uncharacterized protein</fullName>
    </submittedName>
</protein>
<proteinExistence type="predicted"/>
<sequence length="238" mass="25930">MKKTFCALLLLSTASLLAENTFEKLYIKASTPSDSTRIILADNFESGIRAEVQKLLHCEDPQGKAGLSLTSSTKASGSNALKIQNSTTVKHSFMPALSQWFKGSETIKSGTIAVNFDFKIPKAKGVAISIECRDYSVKPHLSNFSAVLTPIGFRLGEISKAYPTEQWLHCELTIPVQHSGKSVTMSITEANGTVHKTELAADSIKAVSWIGLMMAQKNKSYVYLDNLVISHNSDKSSI</sequence>
<reference evidence="2 3" key="1">
    <citation type="journal article" date="2010" name="J. Bacteriol.">
        <title>Genome sequence of Lentisphaera araneosa HTCC2155T, the type species of the order Lentisphaerales in the phylum Lentisphaerae.</title>
        <authorList>
            <person name="Thrash J.C."/>
            <person name="Cho J.C."/>
            <person name="Vergin K.L."/>
            <person name="Morris R.M."/>
            <person name="Giovannoni S.J."/>
        </authorList>
    </citation>
    <scope>NUCLEOTIDE SEQUENCE [LARGE SCALE GENOMIC DNA]</scope>
    <source>
        <strain evidence="2 3">HTCC2155</strain>
    </source>
</reference>
<evidence type="ECO:0000256" key="1">
    <source>
        <dbReference type="SAM" id="SignalP"/>
    </source>
</evidence>
<dbReference type="RefSeq" id="WP_007277011.1">
    <property type="nucleotide sequence ID" value="NZ_ABCK01000002.1"/>
</dbReference>
<keyword evidence="1" id="KW-0732">Signal</keyword>
<organism evidence="2 3">
    <name type="scientific">Lentisphaera araneosa HTCC2155</name>
    <dbReference type="NCBI Taxonomy" id="313628"/>
    <lineage>
        <taxon>Bacteria</taxon>
        <taxon>Pseudomonadati</taxon>
        <taxon>Lentisphaerota</taxon>
        <taxon>Lentisphaeria</taxon>
        <taxon>Lentisphaerales</taxon>
        <taxon>Lentisphaeraceae</taxon>
        <taxon>Lentisphaera</taxon>
    </lineage>
</organism>
<dbReference type="EMBL" id="ABCK01000002">
    <property type="protein sequence ID" value="EDM29285.1"/>
    <property type="molecule type" value="Genomic_DNA"/>
</dbReference>
<dbReference type="Gene3D" id="2.60.120.260">
    <property type="entry name" value="Galactose-binding domain-like"/>
    <property type="match status" value="1"/>
</dbReference>
<evidence type="ECO:0000313" key="2">
    <source>
        <dbReference type="EMBL" id="EDM29285.1"/>
    </source>
</evidence>
<name>A6DGG8_9BACT</name>
<keyword evidence="3" id="KW-1185">Reference proteome</keyword>
<feature type="chain" id="PRO_5002692235" evidence="1">
    <location>
        <begin position="19"/>
        <end position="238"/>
    </location>
</feature>
<dbReference type="Proteomes" id="UP000004947">
    <property type="component" value="Unassembled WGS sequence"/>
</dbReference>
<dbReference type="STRING" id="313628.LNTAR_22884"/>
<gene>
    <name evidence="2" type="ORF">LNTAR_22884</name>
</gene>
<comment type="caution">
    <text evidence="2">The sequence shown here is derived from an EMBL/GenBank/DDBJ whole genome shotgun (WGS) entry which is preliminary data.</text>
</comment>
<evidence type="ECO:0000313" key="3">
    <source>
        <dbReference type="Proteomes" id="UP000004947"/>
    </source>
</evidence>